<dbReference type="AlphaFoldDB" id="A0A1F7WN49"/>
<dbReference type="EMBL" id="MGFK01000016">
    <property type="protein sequence ID" value="OGM04256.1"/>
    <property type="molecule type" value="Genomic_DNA"/>
</dbReference>
<comment type="caution">
    <text evidence="6">Lacks conserved residue(s) required for the propagation of feature annotation.</text>
</comment>
<keyword evidence="4" id="KW-0808">Transferase</keyword>
<evidence type="ECO:0000313" key="8">
    <source>
        <dbReference type="EMBL" id="OGM04256.1"/>
    </source>
</evidence>
<dbReference type="InterPro" id="IPR034907">
    <property type="entry name" value="NDK-like_dom"/>
</dbReference>
<evidence type="ECO:0000313" key="9">
    <source>
        <dbReference type="Proteomes" id="UP000177091"/>
    </source>
</evidence>
<dbReference type="Proteomes" id="UP000177091">
    <property type="component" value="Unassembled WGS sequence"/>
</dbReference>
<evidence type="ECO:0000256" key="2">
    <source>
        <dbReference type="ARBA" id="ARBA00008142"/>
    </source>
</evidence>
<evidence type="ECO:0000256" key="3">
    <source>
        <dbReference type="ARBA" id="ARBA00012966"/>
    </source>
</evidence>
<comment type="cofactor">
    <cofactor evidence="1">
        <name>Mg(2+)</name>
        <dbReference type="ChEBI" id="CHEBI:18420"/>
    </cofactor>
</comment>
<dbReference type="SUPFAM" id="SSF54919">
    <property type="entry name" value="Nucleoside diphosphate kinase, NDK"/>
    <property type="match status" value="1"/>
</dbReference>
<evidence type="ECO:0000256" key="5">
    <source>
        <dbReference type="ARBA" id="ARBA00022777"/>
    </source>
</evidence>
<organism evidence="8 9">
    <name type="scientific">Candidatus Woesebacteria bacterium GWA1_42_12</name>
    <dbReference type="NCBI Taxonomy" id="1802472"/>
    <lineage>
        <taxon>Bacteria</taxon>
        <taxon>Candidatus Woeseibacteriota</taxon>
    </lineage>
</organism>
<protein>
    <recommendedName>
        <fullName evidence="3">nucleoside-diphosphate kinase</fullName>
        <ecNumber evidence="3">2.7.4.6</ecNumber>
    </recommendedName>
</protein>
<keyword evidence="5" id="KW-0418">Kinase</keyword>
<dbReference type="InterPro" id="IPR036850">
    <property type="entry name" value="NDK-like_dom_sf"/>
</dbReference>
<evidence type="ECO:0000256" key="6">
    <source>
        <dbReference type="PROSITE-ProRule" id="PRU00706"/>
    </source>
</evidence>
<comment type="similarity">
    <text evidence="2 6">Belongs to the NDK family.</text>
</comment>
<dbReference type="EC" id="2.7.4.6" evidence="3"/>
<gene>
    <name evidence="8" type="ORF">A2112_00065</name>
</gene>
<accession>A0A1F7WN49</accession>
<evidence type="ECO:0000259" key="7">
    <source>
        <dbReference type="SMART" id="SM00562"/>
    </source>
</evidence>
<reference evidence="8 9" key="1">
    <citation type="journal article" date="2016" name="Nat. Commun.">
        <title>Thousands of microbial genomes shed light on interconnected biogeochemical processes in an aquifer system.</title>
        <authorList>
            <person name="Anantharaman K."/>
            <person name="Brown C.T."/>
            <person name="Hug L.A."/>
            <person name="Sharon I."/>
            <person name="Castelle C.J."/>
            <person name="Probst A.J."/>
            <person name="Thomas B.C."/>
            <person name="Singh A."/>
            <person name="Wilkins M.J."/>
            <person name="Karaoz U."/>
            <person name="Brodie E.L."/>
            <person name="Williams K.H."/>
            <person name="Hubbard S.S."/>
            <person name="Banfield J.F."/>
        </authorList>
    </citation>
    <scope>NUCLEOTIDE SEQUENCE [LARGE SCALE GENOMIC DNA]</scope>
</reference>
<name>A0A1F7WN49_9BACT</name>
<dbReference type="PROSITE" id="PS51374">
    <property type="entry name" value="NDPK_LIKE"/>
    <property type="match status" value="1"/>
</dbReference>
<dbReference type="Gene3D" id="3.30.70.141">
    <property type="entry name" value="Nucleoside diphosphate kinase-like domain"/>
    <property type="match status" value="1"/>
</dbReference>
<dbReference type="SMART" id="SM00562">
    <property type="entry name" value="NDK"/>
    <property type="match status" value="1"/>
</dbReference>
<comment type="caution">
    <text evidence="8">The sequence shown here is derived from an EMBL/GenBank/DDBJ whole genome shotgun (WGS) entry which is preliminary data.</text>
</comment>
<dbReference type="PANTHER" id="PTHR11349">
    <property type="entry name" value="NUCLEOSIDE DIPHOSPHATE KINASE"/>
    <property type="match status" value="1"/>
</dbReference>
<dbReference type="Pfam" id="PF00334">
    <property type="entry name" value="NDK"/>
    <property type="match status" value="2"/>
</dbReference>
<sequence>MKKIKARPDIFKETTVVLVKPDGVRRALVGEILGRFEKVGLKIVAMKLIWVDRDRVAKHYKDEKEYLTSVGKRALADYEKFGFDPGESLGTSDAYKIGQMVRMWNMDALTDGPVVALLLEGINAIEIVRKMTGATNTTEAIPGTIRGDFSADTPVLATLEKRPVRTIIHSSGNREEAEFEKKLWFKRNEIYSY</sequence>
<evidence type="ECO:0000256" key="4">
    <source>
        <dbReference type="ARBA" id="ARBA00022679"/>
    </source>
</evidence>
<feature type="domain" description="Nucleoside diphosphate kinase-like" evidence="7">
    <location>
        <begin position="12"/>
        <end position="192"/>
    </location>
</feature>
<dbReference type="GO" id="GO:0004550">
    <property type="term" value="F:nucleoside diphosphate kinase activity"/>
    <property type="evidence" value="ECO:0007669"/>
    <property type="project" value="UniProtKB-EC"/>
</dbReference>
<proteinExistence type="inferred from homology"/>
<evidence type="ECO:0000256" key="1">
    <source>
        <dbReference type="ARBA" id="ARBA00001946"/>
    </source>
</evidence>